<dbReference type="PANTHER" id="PTHR43163">
    <property type="entry name" value="DIPEPTIDE TRANSPORT SYSTEM PERMEASE PROTEIN DPPB-RELATED"/>
    <property type="match status" value="1"/>
</dbReference>
<feature type="transmembrane region" description="Helical" evidence="7">
    <location>
        <begin position="109"/>
        <end position="130"/>
    </location>
</feature>
<evidence type="ECO:0000256" key="5">
    <source>
        <dbReference type="ARBA" id="ARBA00022989"/>
    </source>
</evidence>
<feature type="domain" description="ABC transmembrane type-1" evidence="8">
    <location>
        <begin position="105"/>
        <end position="306"/>
    </location>
</feature>
<dbReference type="CDD" id="cd06261">
    <property type="entry name" value="TM_PBP2"/>
    <property type="match status" value="1"/>
</dbReference>
<evidence type="ECO:0000313" key="10">
    <source>
        <dbReference type="Proteomes" id="UP000053413"/>
    </source>
</evidence>
<keyword evidence="6 7" id="KW-0472">Membrane</keyword>
<dbReference type="GO" id="GO:0005886">
    <property type="term" value="C:plasma membrane"/>
    <property type="evidence" value="ECO:0007669"/>
    <property type="project" value="UniProtKB-SubCell"/>
</dbReference>
<protein>
    <recommendedName>
        <fullName evidence="8">ABC transmembrane type-1 domain-containing protein</fullName>
    </recommendedName>
</protein>
<keyword evidence="5 7" id="KW-1133">Transmembrane helix</keyword>
<reference evidence="10" key="1">
    <citation type="submission" date="2015-10" db="EMBL/GenBank/DDBJ databases">
        <authorList>
            <person name="Ju K.-S."/>
            <person name="Doroghazi J.R."/>
            <person name="Metcalf W.W."/>
        </authorList>
    </citation>
    <scope>NUCLEOTIDE SEQUENCE [LARGE SCALE GENOMIC DNA]</scope>
    <source>
        <strain evidence="10">NRRL F-8817</strain>
    </source>
</reference>
<dbReference type="Gene3D" id="1.10.3720.10">
    <property type="entry name" value="MetI-like"/>
    <property type="match status" value="1"/>
</dbReference>
<gene>
    <name evidence="9" type="ORF">ADL28_03465</name>
</gene>
<dbReference type="Pfam" id="PF00528">
    <property type="entry name" value="BPD_transp_1"/>
    <property type="match status" value="1"/>
</dbReference>
<dbReference type="GO" id="GO:0055085">
    <property type="term" value="P:transmembrane transport"/>
    <property type="evidence" value="ECO:0007669"/>
    <property type="project" value="InterPro"/>
</dbReference>
<evidence type="ECO:0000256" key="2">
    <source>
        <dbReference type="ARBA" id="ARBA00022448"/>
    </source>
</evidence>
<feature type="transmembrane region" description="Helical" evidence="7">
    <location>
        <begin position="20"/>
        <end position="38"/>
    </location>
</feature>
<evidence type="ECO:0000256" key="7">
    <source>
        <dbReference type="RuleBase" id="RU363032"/>
    </source>
</evidence>
<keyword evidence="3" id="KW-1003">Cell membrane</keyword>
<organism evidence="9 10">
    <name type="scientific">Streptomyces violaceusniger</name>
    <dbReference type="NCBI Taxonomy" id="68280"/>
    <lineage>
        <taxon>Bacteria</taxon>
        <taxon>Bacillati</taxon>
        <taxon>Actinomycetota</taxon>
        <taxon>Actinomycetes</taxon>
        <taxon>Kitasatosporales</taxon>
        <taxon>Streptomycetaceae</taxon>
        <taxon>Streptomyces</taxon>
        <taxon>Streptomyces violaceusniger group</taxon>
    </lineage>
</organism>
<comment type="similarity">
    <text evidence="7">Belongs to the binding-protein-dependent transport system permease family.</text>
</comment>
<feature type="transmembrane region" description="Helical" evidence="7">
    <location>
        <begin position="283"/>
        <end position="306"/>
    </location>
</feature>
<accession>A0A0X3XBC9</accession>
<evidence type="ECO:0000256" key="3">
    <source>
        <dbReference type="ARBA" id="ARBA00022475"/>
    </source>
</evidence>
<feature type="transmembrane region" description="Helical" evidence="7">
    <location>
        <begin position="142"/>
        <end position="165"/>
    </location>
</feature>
<dbReference type="AlphaFoldDB" id="A0A0X3XBC9"/>
<dbReference type="Proteomes" id="UP000053413">
    <property type="component" value="Unassembled WGS sequence"/>
</dbReference>
<feature type="transmembrane region" description="Helical" evidence="7">
    <location>
        <begin position="242"/>
        <end position="263"/>
    </location>
</feature>
<evidence type="ECO:0000259" key="8">
    <source>
        <dbReference type="PROSITE" id="PS50928"/>
    </source>
</evidence>
<feature type="transmembrane region" description="Helical" evidence="7">
    <location>
        <begin position="177"/>
        <end position="198"/>
    </location>
</feature>
<evidence type="ECO:0000313" key="9">
    <source>
        <dbReference type="EMBL" id="KUL66398.1"/>
    </source>
</evidence>
<proteinExistence type="inferred from homology"/>
<evidence type="ECO:0000256" key="6">
    <source>
        <dbReference type="ARBA" id="ARBA00023136"/>
    </source>
</evidence>
<comment type="subcellular location">
    <subcellularLocation>
        <location evidence="1 7">Cell membrane</location>
        <topology evidence="1 7">Multi-pass membrane protein</topology>
    </subcellularLocation>
</comment>
<dbReference type="InterPro" id="IPR045621">
    <property type="entry name" value="BPD_transp_1_N"/>
</dbReference>
<dbReference type="Pfam" id="PF19300">
    <property type="entry name" value="BPD_transp_1_N"/>
    <property type="match status" value="1"/>
</dbReference>
<evidence type="ECO:0000256" key="4">
    <source>
        <dbReference type="ARBA" id="ARBA00022692"/>
    </source>
</evidence>
<dbReference type="EMBL" id="LLZJ01000017">
    <property type="protein sequence ID" value="KUL66398.1"/>
    <property type="molecule type" value="Genomic_DNA"/>
</dbReference>
<keyword evidence="4 7" id="KW-0812">Transmembrane</keyword>
<evidence type="ECO:0000256" key="1">
    <source>
        <dbReference type="ARBA" id="ARBA00004651"/>
    </source>
</evidence>
<dbReference type="RefSeq" id="WP_059142242.1">
    <property type="nucleotide sequence ID" value="NZ_LLZJ01000017.1"/>
</dbReference>
<comment type="caution">
    <text evidence="9">The sequence shown here is derived from an EMBL/GenBank/DDBJ whole genome shotgun (WGS) entry which is preliminary data.</text>
</comment>
<dbReference type="PANTHER" id="PTHR43163:SF6">
    <property type="entry name" value="DIPEPTIDE TRANSPORT SYSTEM PERMEASE PROTEIN DPPB-RELATED"/>
    <property type="match status" value="1"/>
</dbReference>
<dbReference type="PROSITE" id="PS50928">
    <property type="entry name" value="ABC_TM1"/>
    <property type="match status" value="1"/>
</dbReference>
<keyword evidence="2 7" id="KW-0813">Transport</keyword>
<sequence length="346" mass="36591">MTVHLPSGLPRYLLRRLGQAVFVIWAAFTVTSLLLYLLPSDPVQIMIGPQVRPTPGQLARLRHEYGLDQPVVVQYLTHLGRALQGDLGRSIQSGVPVVTELTRALPNTLALTGCSLGLGTLLGGAVAWSAAYTSSPRLRATLLAVPSLFNSVPTFWLGLVLMQLFSFTLRAFPTSGGTGFAALVLPAVTLAVPSAAFIGQILGAELIKAVREPYADTARAKGASRSRVLWGHALRNAMMPTLTVLGLLVGWQLSGSVVVETVFGWDGIGRLTEEAVRTQDIPIVQGLVLLAAVCLALINLTVDLVYPLVDPRVLVRGPAGRPGERAPARVLDGASSAATMASAGDR</sequence>
<dbReference type="InterPro" id="IPR000515">
    <property type="entry name" value="MetI-like"/>
</dbReference>
<name>A0A0X3XBC9_STRVO</name>
<dbReference type="InterPro" id="IPR035906">
    <property type="entry name" value="MetI-like_sf"/>
</dbReference>
<dbReference type="SUPFAM" id="SSF161098">
    <property type="entry name" value="MetI-like"/>
    <property type="match status" value="1"/>
</dbReference>